<reference evidence="1" key="2">
    <citation type="submission" date="2015-03" db="EMBL/GenBank/DDBJ databases">
        <title>Genome sequence of Pseudoalteromonas citrea.</title>
        <authorList>
            <person name="Xie B.-B."/>
            <person name="Rong J.-C."/>
            <person name="Qin Q.-L."/>
            <person name="Zhang Y.-Z."/>
        </authorList>
    </citation>
    <scope>NUCLEOTIDE SEQUENCE</scope>
    <source>
        <strain evidence="1">DSM 8771</strain>
    </source>
</reference>
<organism evidence="1 2">
    <name type="scientific">Pseudoalteromonas citrea</name>
    <dbReference type="NCBI Taxonomy" id="43655"/>
    <lineage>
        <taxon>Bacteria</taxon>
        <taxon>Pseudomonadati</taxon>
        <taxon>Pseudomonadota</taxon>
        <taxon>Gammaproteobacteria</taxon>
        <taxon>Alteromonadales</taxon>
        <taxon>Pseudoalteromonadaceae</taxon>
        <taxon>Pseudoalteromonas</taxon>
    </lineage>
</organism>
<protein>
    <submittedName>
        <fullName evidence="1">Uncharacterized protein</fullName>
    </submittedName>
</protein>
<dbReference type="AlphaFoldDB" id="A0AAD4AE15"/>
<dbReference type="Proteomes" id="UP000016487">
    <property type="component" value="Unassembled WGS sequence"/>
</dbReference>
<proteinExistence type="predicted"/>
<comment type="caution">
    <text evidence="1">The sequence shown here is derived from an EMBL/GenBank/DDBJ whole genome shotgun (WGS) entry which is preliminary data.</text>
</comment>
<reference evidence="1" key="1">
    <citation type="journal article" date="2012" name="J. Bacteriol.">
        <title>Genome sequences of type strains of seven species of the marine bacterium Pseudoalteromonas.</title>
        <authorList>
            <person name="Xie B.B."/>
            <person name="Shu Y.L."/>
            <person name="Qin Q.L."/>
            <person name="Rong J.C."/>
            <person name="Zhang X.Y."/>
            <person name="Chen X.L."/>
            <person name="Shi M."/>
            <person name="He H.L."/>
            <person name="Zhou B.C."/>
            <person name="Zhang Y.Z."/>
        </authorList>
    </citation>
    <scope>NUCLEOTIDE SEQUENCE</scope>
    <source>
        <strain evidence="1">DSM 8771</strain>
    </source>
</reference>
<name>A0AAD4AE15_9GAMM</name>
<gene>
    <name evidence="1" type="ORF">PCIT_b0033</name>
</gene>
<evidence type="ECO:0000313" key="1">
    <source>
        <dbReference type="EMBL" id="KAF7764123.1"/>
    </source>
</evidence>
<dbReference type="EMBL" id="AHBZ03000027">
    <property type="protein sequence ID" value="KAF7764123.1"/>
    <property type="molecule type" value="Genomic_DNA"/>
</dbReference>
<evidence type="ECO:0000313" key="2">
    <source>
        <dbReference type="Proteomes" id="UP000016487"/>
    </source>
</evidence>
<sequence>MCIFAKCTCFLSIFFATLKYTKKDFYEKRILATLTFCISLSACKPSHIQQQEITLNTAIQKRDLIAQYEALVILAGHDSANWSTQLAQVKDNLIKLENAKSLFIENKPINAYKVLHEIKKGYNYQQVNQ</sequence>
<accession>A0AAD4AE15</accession>